<reference evidence="3 4" key="1">
    <citation type="journal article" date="2016" name="Nat. Commun.">
        <title>Thousands of microbial genomes shed light on interconnected biogeochemical processes in an aquifer system.</title>
        <authorList>
            <person name="Anantharaman K."/>
            <person name="Brown C.T."/>
            <person name="Hug L.A."/>
            <person name="Sharon I."/>
            <person name="Castelle C.J."/>
            <person name="Probst A.J."/>
            <person name="Thomas B.C."/>
            <person name="Singh A."/>
            <person name="Wilkins M.J."/>
            <person name="Karaoz U."/>
            <person name="Brodie E.L."/>
            <person name="Williams K.H."/>
            <person name="Hubbard S.S."/>
            <person name="Banfield J.F."/>
        </authorList>
    </citation>
    <scope>NUCLEOTIDE SEQUENCE [LARGE SCALE GENOMIC DNA]</scope>
</reference>
<dbReference type="Proteomes" id="UP000177026">
    <property type="component" value="Unassembled WGS sequence"/>
</dbReference>
<evidence type="ECO:0000259" key="2">
    <source>
        <dbReference type="PROSITE" id="PS51462"/>
    </source>
</evidence>
<name>A0A1F7GGK5_9BACT</name>
<organism evidence="3 4">
    <name type="scientific">Candidatus Roizmanbacteria bacterium RIFCSPHIGHO2_01_FULL_39_8</name>
    <dbReference type="NCBI Taxonomy" id="1802033"/>
    <lineage>
        <taxon>Bacteria</taxon>
        <taxon>Candidatus Roizmaniibacteriota</taxon>
    </lineage>
</organism>
<dbReference type="PROSITE" id="PS00893">
    <property type="entry name" value="NUDIX_BOX"/>
    <property type="match status" value="1"/>
</dbReference>
<dbReference type="InterPro" id="IPR015797">
    <property type="entry name" value="NUDIX_hydrolase-like_dom_sf"/>
</dbReference>
<dbReference type="SUPFAM" id="SSF55811">
    <property type="entry name" value="Nudix"/>
    <property type="match status" value="1"/>
</dbReference>
<dbReference type="GO" id="GO:0016787">
    <property type="term" value="F:hydrolase activity"/>
    <property type="evidence" value="ECO:0007669"/>
    <property type="project" value="UniProtKB-KW"/>
</dbReference>
<feature type="domain" description="Nudix hydrolase" evidence="2">
    <location>
        <begin position="34"/>
        <end position="164"/>
    </location>
</feature>
<dbReference type="EMBL" id="MFZI01000076">
    <property type="protein sequence ID" value="OGK18080.1"/>
    <property type="molecule type" value="Genomic_DNA"/>
</dbReference>
<dbReference type="InterPro" id="IPR000086">
    <property type="entry name" value="NUDIX_hydrolase_dom"/>
</dbReference>
<dbReference type="Gene3D" id="3.90.79.10">
    <property type="entry name" value="Nucleoside Triphosphate Pyrophosphohydrolase"/>
    <property type="match status" value="1"/>
</dbReference>
<dbReference type="PANTHER" id="PTHR10885">
    <property type="entry name" value="ISOPENTENYL-DIPHOSPHATE DELTA-ISOMERASE"/>
    <property type="match status" value="1"/>
</dbReference>
<dbReference type="PANTHER" id="PTHR10885:SF20">
    <property type="entry name" value="NUDIX HYDROLASE DOMAIN-CONTAINING PROTEIN"/>
    <property type="match status" value="1"/>
</dbReference>
<gene>
    <name evidence="3" type="ORF">A2866_03050</name>
</gene>
<dbReference type="GO" id="GO:0004452">
    <property type="term" value="F:isopentenyl-diphosphate delta-isomerase activity"/>
    <property type="evidence" value="ECO:0007669"/>
    <property type="project" value="TreeGrafter"/>
</dbReference>
<dbReference type="PROSITE" id="PS51462">
    <property type="entry name" value="NUDIX"/>
    <property type="match status" value="1"/>
</dbReference>
<protein>
    <recommendedName>
        <fullName evidence="2">Nudix hydrolase domain-containing protein</fullName>
    </recommendedName>
</protein>
<evidence type="ECO:0000256" key="1">
    <source>
        <dbReference type="ARBA" id="ARBA00022801"/>
    </source>
</evidence>
<proteinExistence type="predicted"/>
<accession>A0A1F7GGK5</accession>
<dbReference type="GO" id="GO:0005737">
    <property type="term" value="C:cytoplasm"/>
    <property type="evidence" value="ECO:0007669"/>
    <property type="project" value="TreeGrafter"/>
</dbReference>
<evidence type="ECO:0000313" key="4">
    <source>
        <dbReference type="Proteomes" id="UP000177026"/>
    </source>
</evidence>
<dbReference type="GO" id="GO:0009240">
    <property type="term" value="P:isopentenyl diphosphate biosynthetic process"/>
    <property type="evidence" value="ECO:0007669"/>
    <property type="project" value="TreeGrafter"/>
</dbReference>
<dbReference type="Pfam" id="PF00293">
    <property type="entry name" value="NUDIX"/>
    <property type="match status" value="1"/>
</dbReference>
<dbReference type="CDD" id="cd04692">
    <property type="entry name" value="NUDIX_Hydrolase"/>
    <property type="match status" value="1"/>
</dbReference>
<dbReference type="InterPro" id="IPR020084">
    <property type="entry name" value="NUDIX_hydrolase_CS"/>
</dbReference>
<comment type="caution">
    <text evidence="3">The sequence shown here is derived from an EMBL/GenBank/DDBJ whole genome shotgun (WGS) entry which is preliminary data.</text>
</comment>
<sequence>MPKDNQDELFVVVDKNDKILGYKTRYECHHNKELIHRATGVVLFNDKGEILLQKRSMTKDTNPGLYTLSASGHVGKGESYEEAAERELFEEIGVKKKIQFVKKFLMNMKTETEMESIYIDQYNGPFTLDRTETDQIEFFTPKRIKQILPLLTPFAVESLRRMQII</sequence>
<keyword evidence="1" id="KW-0378">Hydrolase</keyword>
<dbReference type="AlphaFoldDB" id="A0A1F7GGK5"/>
<evidence type="ECO:0000313" key="3">
    <source>
        <dbReference type="EMBL" id="OGK18080.1"/>
    </source>
</evidence>